<comment type="caution">
    <text evidence="1">The sequence shown here is derived from an EMBL/GenBank/DDBJ whole genome shotgun (WGS) entry which is preliminary data.</text>
</comment>
<reference evidence="1" key="2">
    <citation type="journal article" date="2022" name="Microbiol. Resour. Announc.">
        <title>Metagenome Sequencing to Explore Phylogenomics of Terrestrial Cyanobacteria.</title>
        <authorList>
            <person name="Ward R.D."/>
            <person name="Stajich J.E."/>
            <person name="Johansen J.R."/>
            <person name="Huntemann M."/>
            <person name="Clum A."/>
            <person name="Foster B."/>
            <person name="Foster B."/>
            <person name="Roux S."/>
            <person name="Palaniappan K."/>
            <person name="Varghese N."/>
            <person name="Mukherjee S."/>
            <person name="Reddy T.B.K."/>
            <person name="Daum C."/>
            <person name="Copeland A."/>
            <person name="Chen I.A."/>
            <person name="Ivanova N.N."/>
            <person name="Kyrpides N.C."/>
            <person name="Shapiro N."/>
            <person name="Eloe-Fadrosh E.A."/>
            <person name="Pietrasiak N."/>
        </authorList>
    </citation>
    <scope>NUCLEOTIDE SEQUENCE</scope>
    <source>
        <strain evidence="1">GSE-NOS-MK-12-04C</strain>
    </source>
</reference>
<name>A0A951UV17_9CYAN</name>
<evidence type="ECO:0000313" key="1">
    <source>
        <dbReference type="EMBL" id="MBW4670211.1"/>
    </source>
</evidence>
<reference evidence="1" key="1">
    <citation type="submission" date="2021-05" db="EMBL/GenBank/DDBJ databases">
        <authorList>
            <person name="Pietrasiak N."/>
            <person name="Ward R."/>
            <person name="Stajich J.E."/>
            <person name="Kurbessoian T."/>
        </authorList>
    </citation>
    <scope>NUCLEOTIDE SEQUENCE</scope>
    <source>
        <strain evidence="1">GSE-NOS-MK-12-04C</strain>
    </source>
</reference>
<dbReference type="AlphaFoldDB" id="A0A951UV17"/>
<sequence length="286" mass="31963">MYQSDLSSEVLELEPILDRQTLTPEACATESEMQMIVQQHTDEIKKLMRRTSQDIINIGQRLIEVKQHLKHGSFTTWLKSEFNWSLSSATKFMQVAEQFKFVNFTNLNITASVLYLIAAPSISQEARAEVLERAANGENINYTKAKEIVHHHKKILQSKPNKPVTIPISSKSTSIEPSHCNSANFSVKKELTVYEAETESLPSVAFEDNQVTTMMIPKDSVNIATNVQDTSDTTLDQIAISIKQLTPEQLALAIAKSVNSGLSDYHLEMAIAVCQQALNARNNLTI</sequence>
<protein>
    <submittedName>
        <fullName evidence="1">DUF3102 domain-containing protein</fullName>
    </submittedName>
</protein>
<dbReference type="Proteomes" id="UP000729701">
    <property type="component" value="Unassembled WGS sequence"/>
</dbReference>
<dbReference type="InterPro" id="IPR021451">
    <property type="entry name" value="DUF3102"/>
</dbReference>
<dbReference type="EMBL" id="JAHHGZ010000028">
    <property type="protein sequence ID" value="MBW4670211.1"/>
    <property type="molecule type" value="Genomic_DNA"/>
</dbReference>
<dbReference type="Pfam" id="PF11300">
    <property type="entry name" value="DUF3102"/>
    <property type="match status" value="1"/>
</dbReference>
<evidence type="ECO:0000313" key="2">
    <source>
        <dbReference type="Proteomes" id="UP000729701"/>
    </source>
</evidence>
<organism evidence="1 2">
    <name type="scientific">Cyanomargarita calcarea GSE-NOS-MK-12-04C</name>
    <dbReference type="NCBI Taxonomy" id="2839659"/>
    <lineage>
        <taxon>Bacteria</taxon>
        <taxon>Bacillati</taxon>
        <taxon>Cyanobacteriota</taxon>
        <taxon>Cyanophyceae</taxon>
        <taxon>Nostocales</taxon>
        <taxon>Cyanomargaritaceae</taxon>
        <taxon>Cyanomargarita</taxon>
    </lineage>
</organism>
<accession>A0A951UV17</accession>
<gene>
    <name evidence="1" type="ORF">KME60_23060</name>
</gene>
<proteinExistence type="predicted"/>